<evidence type="ECO:0000313" key="1">
    <source>
        <dbReference type="EMBL" id="MET7015473.1"/>
    </source>
</evidence>
<dbReference type="InterPro" id="IPR011197">
    <property type="entry name" value="UCP012318"/>
</dbReference>
<evidence type="ECO:0000313" key="2">
    <source>
        <dbReference type="Proteomes" id="UP001549691"/>
    </source>
</evidence>
<dbReference type="EMBL" id="JBEWZI010000017">
    <property type="protein sequence ID" value="MET7015473.1"/>
    <property type="molecule type" value="Genomic_DNA"/>
</dbReference>
<dbReference type="CDD" id="cd00657">
    <property type="entry name" value="Ferritin_like"/>
    <property type="match status" value="1"/>
</dbReference>
<dbReference type="PIRSF" id="PIRSF012318">
    <property type="entry name" value="UCP012318"/>
    <property type="match status" value="1"/>
</dbReference>
<dbReference type="SUPFAM" id="SSF47240">
    <property type="entry name" value="Ferritin-like"/>
    <property type="match status" value="1"/>
</dbReference>
<organism evidence="1 2">
    <name type="scientific">Uliginosibacterium flavum</name>
    <dbReference type="NCBI Taxonomy" id="1396831"/>
    <lineage>
        <taxon>Bacteria</taxon>
        <taxon>Pseudomonadati</taxon>
        <taxon>Pseudomonadota</taxon>
        <taxon>Betaproteobacteria</taxon>
        <taxon>Rhodocyclales</taxon>
        <taxon>Zoogloeaceae</taxon>
        <taxon>Uliginosibacterium</taxon>
    </lineage>
</organism>
<dbReference type="InterPro" id="IPR009078">
    <property type="entry name" value="Ferritin-like_SF"/>
</dbReference>
<dbReference type="RefSeq" id="WP_354601931.1">
    <property type="nucleotide sequence ID" value="NZ_JBEWZI010000017.1"/>
</dbReference>
<dbReference type="PANTHER" id="PTHR42782">
    <property type="entry name" value="SI:CH73-314G15.3"/>
    <property type="match status" value="1"/>
</dbReference>
<sequence>MPDLRHRALAALALASPAEKCAALRAIPADCRLDPNASLSTEVPLPGRESRPHLVMPRDVPQRSLATLEGRAALIHALAHIELNAVNLALDIVWRFADLPEKFYRDWLGVACEEADHFDLLAAHLATMGYAYGDFPAHDGLWQMAEKTADDALARIALVPRILEARGLDVSPQIRAKLASAGDKAGAAILDIILRDEIGHVALGNYWYHWLCAARGLDPLAADAMLAAQYGAPRQRGPFNLSARRAAGFTDAELAALDSGTPL</sequence>
<dbReference type="PANTHER" id="PTHR42782:SF4">
    <property type="entry name" value="DUF455 DOMAIN-CONTAINING PROTEIN"/>
    <property type="match status" value="1"/>
</dbReference>
<comment type="caution">
    <text evidence="1">The sequence shown here is derived from an EMBL/GenBank/DDBJ whole genome shotgun (WGS) entry which is preliminary data.</text>
</comment>
<dbReference type="Proteomes" id="UP001549691">
    <property type="component" value="Unassembled WGS sequence"/>
</dbReference>
<accession>A0ABV2TNG3</accession>
<name>A0ABV2TNG3_9RHOO</name>
<gene>
    <name evidence="1" type="ORF">ABXR19_14895</name>
</gene>
<keyword evidence="2" id="KW-1185">Reference proteome</keyword>
<dbReference type="InterPro" id="IPR007402">
    <property type="entry name" value="DUF455"/>
</dbReference>
<reference evidence="1 2" key="1">
    <citation type="submission" date="2024-07" db="EMBL/GenBank/DDBJ databases">
        <title>Uliginosibacterium flavum JJ3220;KACC:17644.</title>
        <authorList>
            <person name="Kim M.K."/>
        </authorList>
    </citation>
    <scope>NUCLEOTIDE SEQUENCE [LARGE SCALE GENOMIC DNA]</scope>
    <source>
        <strain evidence="1 2">KACC:17644</strain>
    </source>
</reference>
<dbReference type="Pfam" id="PF04305">
    <property type="entry name" value="DUF455"/>
    <property type="match status" value="1"/>
</dbReference>
<proteinExistence type="predicted"/>
<protein>
    <submittedName>
        <fullName evidence="1">Ferritin-like domain-containing protein</fullName>
    </submittedName>
</protein>